<evidence type="ECO:0000256" key="7">
    <source>
        <dbReference type="SAM" id="Phobius"/>
    </source>
</evidence>
<accession>A0A7K9A4C1</accession>
<dbReference type="InterPro" id="IPR008253">
    <property type="entry name" value="Marvel"/>
</dbReference>
<evidence type="ECO:0000256" key="2">
    <source>
        <dbReference type="ARBA" id="ARBA00022692"/>
    </source>
</evidence>
<keyword evidence="3 7" id="KW-1133">Transmembrane helix</keyword>
<feature type="domain" description="MARVEL" evidence="8">
    <location>
        <begin position="30"/>
        <end position="157"/>
    </location>
</feature>
<feature type="non-terminal residue" evidence="9">
    <location>
        <position position="180"/>
    </location>
</feature>
<feature type="transmembrane region" description="Helical" evidence="7">
    <location>
        <begin position="136"/>
        <end position="155"/>
    </location>
</feature>
<feature type="non-terminal residue" evidence="9">
    <location>
        <position position="1"/>
    </location>
</feature>
<evidence type="ECO:0000313" key="9">
    <source>
        <dbReference type="EMBL" id="NXG22375.1"/>
    </source>
</evidence>
<dbReference type="GO" id="GO:0016020">
    <property type="term" value="C:membrane"/>
    <property type="evidence" value="ECO:0007669"/>
    <property type="project" value="UniProtKB-SubCell"/>
</dbReference>
<dbReference type="PANTHER" id="PTHR22776:SF25">
    <property type="entry name" value="CKLF-LIKE MARVEL TRANSMEMBRANE DOMAIN-CONTAINING PROTEIN 6"/>
    <property type="match status" value="1"/>
</dbReference>
<dbReference type="PROSITE" id="PS51225">
    <property type="entry name" value="MARVEL"/>
    <property type="match status" value="1"/>
</dbReference>
<evidence type="ECO:0000256" key="1">
    <source>
        <dbReference type="ARBA" id="ARBA00004141"/>
    </source>
</evidence>
<comment type="caution">
    <text evidence="9">The sequence shown here is derived from an EMBL/GenBank/DDBJ whole genome shotgun (WGS) entry which is preliminary data.</text>
</comment>
<comment type="subcellular location">
    <subcellularLocation>
        <location evidence="1">Membrane</location>
        <topology evidence="1">Multi-pass membrane protein</topology>
    </subcellularLocation>
</comment>
<feature type="region of interest" description="Disordered" evidence="6">
    <location>
        <begin position="1"/>
        <end position="22"/>
    </location>
</feature>
<keyword evidence="4 5" id="KW-0472">Membrane</keyword>
<sequence length="180" mass="19853">MENGAVYNDTTEPKAKPPHRRPFGCTLRRLRPRWRLAVKAAQSVLSFVAVICEETVQDCINCGGLYIFEFISCTAFFLSLLVLSVYCTDIYETLGEDKVQKMNLWTMPVMGGLLLLASIVFAATISGSALETAACVFGFLAAIAFVLESAIMVYYQRRKQNVAGQNPGNTPSARENQPLN</sequence>
<dbReference type="EMBL" id="VWZG01009640">
    <property type="protein sequence ID" value="NXG22375.1"/>
    <property type="molecule type" value="Genomic_DNA"/>
</dbReference>
<dbReference type="Proteomes" id="UP000591535">
    <property type="component" value="Unassembled WGS sequence"/>
</dbReference>
<reference evidence="9 10" key="1">
    <citation type="submission" date="2019-09" db="EMBL/GenBank/DDBJ databases">
        <title>Bird 10,000 Genomes (B10K) Project - Family phase.</title>
        <authorList>
            <person name="Zhang G."/>
        </authorList>
    </citation>
    <scope>NUCLEOTIDE SEQUENCE [LARGE SCALE GENOMIC DNA]</scope>
    <source>
        <strain evidence="9">B10K-DU-001-02</strain>
        <tissue evidence="9">Muscle</tissue>
    </source>
</reference>
<dbReference type="AlphaFoldDB" id="A0A7K9A4C1"/>
<evidence type="ECO:0000256" key="3">
    <source>
        <dbReference type="ARBA" id="ARBA00022989"/>
    </source>
</evidence>
<dbReference type="InterPro" id="IPR050578">
    <property type="entry name" value="MARVEL-CKLF_proteins"/>
</dbReference>
<evidence type="ECO:0000256" key="4">
    <source>
        <dbReference type="ARBA" id="ARBA00023136"/>
    </source>
</evidence>
<feature type="transmembrane region" description="Helical" evidence="7">
    <location>
        <begin position="109"/>
        <end position="130"/>
    </location>
</feature>
<evidence type="ECO:0000259" key="8">
    <source>
        <dbReference type="PROSITE" id="PS51225"/>
    </source>
</evidence>
<proteinExistence type="predicted"/>
<evidence type="ECO:0000313" key="10">
    <source>
        <dbReference type="Proteomes" id="UP000591535"/>
    </source>
</evidence>
<name>A0A7K9A4C1_9PASS</name>
<evidence type="ECO:0000256" key="5">
    <source>
        <dbReference type="PROSITE-ProRule" id="PRU00581"/>
    </source>
</evidence>
<gene>
    <name evidence="9" type="primary">Cmtm6</name>
    <name evidence="9" type="ORF">GRAVAR_R14725</name>
</gene>
<evidence type="ECO:0000256" key="6">
    <source>
        <dbReference type="SAM" id="MobiDB-lite"/>
    </source>
</evidence>
<keyword evidence="2 5" id="KW-0812">Transmembrane</keyword>
<protein>
    <submittedName>
        <fullName evidence="9">CKLF6 protein</fullName>
    </submittedName>
</protein>
<feature type="transmembrane region" description="Helical" evidence="7">
    <location>
        <begin position="65"/>
        <end position="88"/>
    </location>
</feature>
<dbReference type="PANTHER" id="PTHR22776">
    <property type="entry name" value="MARVEL-CONTAINING POTENTIAL LIPID RAFT-ASSOCIATED PROTEIN"/>
    <property type="match status" value="1"/>
</dbReference>
<keyword evidence="10" id="KW-1185">Reference proteome</keyword>
<organism evidence="9 10">
    <name type="scientific">Grallaria varia</name>
    <name type="common">variegated antpitta</name>
    <dbReference type="NCBI Taxonomy" id="117165"/>
    <lineage>
        <taxon>Eukaryota</taxon>
        <taxon>Metazoa</taxon>
        <taxon>Chordata</taxon>
        <taxon>Craniata</taxon>
        <taxon>Vertebrata</taxon>
        <taxon>Euteleostomi</taxon>
        <taxon>Archelosauria</taxon>
        <taxon>Archosauria</taxon>
        <taxon>Dinosauria</taxon>
        <taxon>Saurischia</taxon>
        <taxon>Theropoda</taxon>
        <taxon>Coelurosauria</taxon>
        <taxon>Aves</taxon>
        <taxon>Neognathae</taxon>
        <taxon>Neoaves</taxon>
        <taxon>Telluraves</taxon>
        <taxon>Australaves</taxon>
        <taxon>Passeriformes</taxon>
        <taxon>Formicariidae</taxon>
        <taxon>Grallaria</taxon>
    </lineage>
</organism>